<evidence type="ECO:0000256" key="6">
    <source>
        <dbReference type="SAM" id="Phobius"/>
    </source>
</evidence>
<dbReference type="InterPro" id="IPR043428">
    <property type="entry name" value="LivM-like"/>
</dbReference>
<dbReference type="Pfam" id="PF02653">
    <property type="entry name" value="BPD_transp_2"/>
    <property type="match status" value="1"/>
</dbReference>
<dbReference type="RefSeq" id="WP_367921716.1">
    <property type="nucleotide sequence ID" value="NZ_BAABAC010000049.1"/>
</dbReference>
<sequence>MKQLQNWGRTWGPLLGIAVIAIALLVVAPAVLSPFRLNNLGKYVCWAIAGVGIGLAWGRGGMLVMGQGVFFGLGGYAMAMHLKLEAAMATGGPDAVPDFMVLYGDGTMPGWWAPFRSGAFTLAAIVMVPAVVAAVLGWAIFKRRVKGAYFAILTQALAVAFATLLVATIKQTGGFNGLNQFTVFFGYNLYDPTNKRMVYTIAATALVVCLVVVWQLYRSRFGELLVATRDAEERVRFLGHDPANVKLVAFVLAAVMVSVGGALFAPITGIISPSDVDATASILLIAGVALGGRALLLGPAVGALAVGFGRTTLSETFPDQWTYFLGLLFIVVVLFFPAGLGSVSSQVVGRLRTLLPTPRRTPIAAGTDALEVAP</sequence>
<evidence type="ECO:0000256" key="5">
    <source>
        <dbReference type="ARBA" id="ARBA00023136"/>
    </source>
</evidence>
<keyword evidence="5 6" id="KW-0472">Membrane</keyword>
<comment type="caution">
    <text evidence="7">The sequence shown here is derived from an EMBL/GenBank/DDBJ whole genome shotgun (WGS) entry which is preliminary data.</text>
</comment>
<keyword evidence="8" id="KW-1185">Reference proteome</keyword>
<evidence type="ECO:0000256" key="4">
    <source>
        <dbReference type="ARBA" id="ARBA00022989"/>
    </source>
</evidence>
<dbReference type="Proteomes" id="UP001597229">
    <property type="component" value="Unassembled WGS sequence"/>
</dbReference>
<keyword evidence="4 6" id="KW-1133">Transmembrane helix</keyword>
<evidence type="ECO:0000313" key="8">
    <source>
        <dbReference type="Proteomes" id="UP001597229"/>
    </source>
</evidence>
<dbReference type="CDD" id="cd06581">
    <property type="entry name" value="TM_PBP1_LivM_like"/>
    <property type="match status" value="1"/>
</dbReference>
<feature type="transmembrane region" description="Helical" evidence="6">
    <location>
        <begin position="197"/>
        <end position="217"/>
    </location>
</feature>
<dbReference type="EMBL" id="JBHTLX010000020">
    <property type="protein sequence ID" value="MFD1249280.1"/>
    <property type="molecule type" value="Genomic_DNA"/>
</dbReference>
<organism evidence="7 8">
    <name type="scientific">Nocardioides ginsengisoli</name>
    <dbReference type="NCBI Taxonomy" id="363868"/>
    <lineage>
        <taxon>Bacteria</taxon>
        <taxon>Bacillati</taxon>
        <taxon>Actinomycetota</taxon>
        <taxon>Actinomycetes</taxon>
        <taxon>Propionibacteriales</taxon>
        <taxon>Nocardioidaceae</taxon>
        <taxon>Nocardioides</taxon>
    </lineage>
</organism>
<feature type="transmembrane region" description="Helical" evidence="6">
    <location>
        <begin position="283"/>
        <end position="309"/>
    </location>
</feature>
<evidence type="ECO:0000256" key="3">
    <source>
        <dbReference type="ARBA" id="ARBA00022692"/>
    </source>
</evidence>
<dbReference type="InterPro" id="IPR017778">
    <property type="entry name" value="ABC_transptr_urea_perm_UrtC"/>
</dbReference>
<dbReference type="InterPro" id="IPR001851">
    <property type="entry name" value="ABC_transp_permease"/>
</dbReference>
<feature type="transmembrane region" description="Helical" evidence="6">
    <location>
        <begin position="44"/>
        <end position="73"/>
    </location>
</feature>
<dbReference type="PANTHER" id="PTHR30482:SF4">
    <property type="entry name" value="SLR1201 PROTEIN"/>
    <property type="match status" value="1"/>
</dbReference>
<evidence type="ECO:0000313" key="7">
    <source>
        <dbReference type="EMBL" id="MFD1249280.1"/>
    </source>
</evidence>
<comment type="subcellular location">
    <subcellularLocation>
        <location evidence="1">Cell membrane</location>
        <topology evidence="1">Multi-pass membrane protein</topology>
    </subcellularLocation>
</comment>
<reference evidence="8" key="1">
    <citation type="journal article" date="2019" name="Int. J. Syst. Evol. Microbiol.">
        <title>The Global Catalogue of Microorganisms (GCM) 10K type strain sequencing project: providing services to taxonomists for standard genome sequencing and annotation.</title>
        <authorList>
            <consortium name="The Broad Institute Genomics Platform"/>
            <consortium name="The Broad Institute Genome Sequencing Center for Infectious Disease"/>
            <person name="Wu L."/>
            <person name="Ma J."/>
        </authorList>
    </citation>
    <scope>NUCLEOTIDE SEQUENCE [LARGE SCALE GENOMIC DNA]</scope>
    <source>
        <strain evidence="8">CCUG 52478</strain>
    </source>
</reference>
<evidence type="ECO:0000256" key="1">
    <source>
        <dbReference type="ARBA" id="ARBA00004651"/>
    </source>
</evidence>
<feature type="transmembrane region" description="Helical" evidence="6">
    <location>
        <begin position="247"/>
        <end position="271"/>
    </location>
</feature>
<dbReference type="NCBIfam" id="TIGR03408">
    <property type="entry name" value="urea_trans_UrtC"/>
    <property type="match status" value="1"/>
</dbReference>
<keyword evidence="2" id="KW-1003">Cell membrane</keyword>
<feature type="transmembrane region" description="Helical" evidence="6">
    <location>
        <begin position="148"/>
        <end position="167"/>
    </location>
</feature>
<dbReference type="PANTHER" id="PTHR30482">
    <property type="entry name" value="HIGH-AFFINITY BRANCHED-CHAIN AMINO ACID TRANSPORT SYSTEM PERMEASE"/>
    <property type="match status" value="1"/>
</dbReference>
<feature type="transmembrane region" description="Helical" evidence="6">
    <location>
        <begin position="173"/>
        <end position="190"/>
    </location>
</feature>
<feature type="transmembrane region" description="Helical" evidence="6">
    <location>
        <begin position="12"/>
        <end position="32"/>
    </location>
</feature>
<feature type="transmembrane region" description="Helical" evidence="6">
    <location>
        <begin position="118"/>
        <end position="141"/>
    </location>
</feature>
<proteinExistence type="predicted"/>
<keyword evidence="3 6" id="KW-0812">Transmembrane</keyword>
<name>A0ABW3W2G4_9ACTN</name>
<gene>
    <name evidence="7" type="primary">urtC</name>
    <name evidence="7" type="ORF">ACFQ3F_15890</name>
</gene>
<evidence type="ECO:0000256" key="2">
    <source>
        <dbReference type="ARBA" id="ARBA00022475"/>
    </source>
</evidence>
<accession>A0ABW3W2G4</accession>
<protein>
    <submittedName>
        <fullName evidence="7">Urea ABC transporter permease subunit UrtC</fullName>
    </submittedName>
</protein>
<feature type="transmembrane region" description="Helical" evidence="6">
    <location>
        <begin position="321"/>
        <end position="343"/>
    </location>
</feature>